<feature type="compositionally biased region" description="Low complexity" evidence="1">
    <location>
        <begin position="990"/>
        <end position="1001"/>
    </location>
</feature>
<feature type="compositionally biased region" description="Basic residues" evidence="1">
    <location>
        <begin position="1182"/>
        <end position="1227"/>
    </location>
</feature>
<feature type="region of interest" description="Disordered" evidence="1">
    <location>
        <begin position="1155"/>
        <end position="1227"/>
    </location>
</feature>
<feature type="compositionally biased region" description="Acidic residues" evidence="1">
    <location>
        <begin position="29"/>
        <end position="43"/>
    </location>
</feature>
<evidence type="ECO:0000313" key="2">
    <source>
        <dbReference type="EMBL" id="QHT77220.1"/>
    </source>
</evidence>
<accession>A0A6C0HA23</accession>
<proteinExistence type="predicted"/>
<feature type="compositionally biased region" description="Gly residues" evidence="1">
    <location>
        <begin position="1168"/>
        <end position="1181"/>
    </location>
</feature>
<protein>
    <submittedName>
        <fullName evidence="2">Uncharacterized protein</fullName>
    </submittedName>
</protein>
<sequence>MENESQDSKDNDKIEANNEIINEPQPQEDNNEENNQENNEENNQENRLNEDSDYNILPDANFSSDMVNLTAYLQQVNDSIYENPSIKSKIDLIKNDDKVVELSWKKPFMNGYIKKLQSEIVSNSPRLTEEQENNNTKISYYIEALNNHREYYLINKDDEFVTDLTTIIMPIIQDVFKVYIEQNKVIIQVDEPVEHFKFKNKHPDILFYNHVSHNIVIKWNNGDASNDAFLNHIETKGKTILFTFVRCKVDEELYDEYIKPNFITESYIKSNEMDIDGSKPERQSKYYFFNRNFLVTFLPLLKFLPRDILPFAIARANALKYTFENQPDLNSILSNDDPTKQDKTLQYGIMKLFILIKDNIYPFYLTYTVHSDEIKSRIFQIIEWAATVSNAKVTVISKNMEKQSKKPIYNYTGTGENNEIIEEPVKKSTGSMDDECPVERKEILENTQQFEEETYENLKDFYSNFDTELLDYYPDLYVLDNIDDQYKPDPSRKLPSLRQLSRFISTIFCLYLLLNDKGYASVSGGDLFRYLLYDEIKTSADLDYVFWLNDENDKEEIIYKLISSLVLLIAFLQSALYFRDLKHFIEFDMFGPENKSYKFIIEINGKGDHNKFTMRTMNNPDKFPVTLLSVDCNLKKRMYFITDEDEYIKFKTNIVDEKENTKVITNLHKSTYLSSENYYVLAAIDMVIKDVTKIDEELRVNINTEMETGNSKEIIRFSSDLMGIRYLTDEQGEMIKTDDTDNYFTLIGRIQTDTGSKKIDDIISGVRTNYSNEAKKLEYYNKKLEYYNDIIEQKLQIPSIFTNSNDEIMEEDKESEQLTKKQRDKIGNKTGYPVLLTPSVTPEAMLTLVNEVLKHGFKLARIIGDKDKKDKKRKDNIEERIHCLIAQMYKDIEVIELDAVNNVKTGPIIRILRELIEMIVYKQPMTSLEATIPEKYNIFIPDNKIVVTKLNELLQNINSQLIIDTDSDSSSDKTYYPEDVENNESQGETVSSVYNSQNSQSSLGELSQHSIDIGMYPGFSLSAEPVISKKVTDALSRQTNVPFKKAPKSISSFGDLIREITERLYNLTTTNTRSGKIPPKKILPNKSKILTVIPEDNRKEDIIINDEKYIWVEEVNGEHHYRKEGDLELFPTLYLRNGNEIDYGPVPELVEIVQEEKEEDKTDYGGKRSPGGKRGPGGKRSPGGKRTLKRRRDKKKTRKTGNKKNKNKKRVSRVNKKRIGKKTRKNM</sequence>
<feature type="region of interest" description="Disordered" evidence="1">
    <location>
        <begin position="1"/>
        <end position="59"/>
    </location>
</feature>
<dbReference type="EMBL" id="MN739916">
    <property type="protein sequence ID" value="QHT77220.1"/>
    <property type="molecule type" value="Genomic_DNA"/>
</dbReference>
<dbReference type="AlphaFoldDB" id="A0A6C0HA23"/>
<feature type="region of interest" description="Disordered" evidence="1">
    <location>
        <begin position="966"/>
        <end position="1001"/>
    </location>
</feature>
<feature type="compositionally biased region" description="Basic and acidic residues" evidence="1">
    <location>
        <begin position="1"/>
        <end position="16"/>
    </location>
</feature>
<reference evidence="2" key="1">
    <citation type="journal article" date="2020" name="Nature">
        <title>Giant virus diversity and host interactions through global metagenomics.</title>
        <authorList>
            <person name="Schulz F."/>
            <person name="Roux S."/>
            <person name="Paez-Espino D."/>
            <person name="Jungbluth S."/>
            <person name="Walsh D.A."/>
            <person name="Denef V.J."/>
            <person name="McMahon K.D."/>
            <person name="Konstantinidis K.T."/>
            <person name="Eloe-Fadrosh E.A."/>
            <person name="Kyrpides N.C."/>
            <person name="Woyke T."/>
        </authorList>
    </citation>
    <scope>NUCLEOTIDE SEQUENCE</scope>
    <source>
        <strain evidence="2">GVMAG-M-3300023179-86</strain>
    </source>
</reference>
<evidence type="ECO:0000256" key="1">
    <source>
        <dbReference type="SAM" id="MobiDB-lite"/>
    </source>
</evidence>
<organism evidence="2">
    <name type="scientific">viral metagenome</name>
    <dbReference type="NCBI Taxonomy" id="1070528"/>
    <lineage>
        <taxon>unclassified sequences</taxon>
        <taxon>metagenomes</taxon>
        <taxon>organismal metagenomes</taxon>
    </lineage>
</organism>
<name>A0A6C0HA23_9ZZZZ</name>